<name>A0A6P1DA42_9NOCA</name>
<evidence type="ECO:0000313" key="2">
    <source>
        <dbReference type="EMBL" id="NEW47347.1"/>
    </source>
</evidence>
<proteinExistence type="predicted"/>
<dbReference type="Proteomes" id="UP000470876">
    <property type="component" value="Unassembled WGS sequence"/>
</dbReference>
<evidence type="ECO:0000313" key="5">
    <source>
        <dbReference type="Proteomes" id="UP000470876"/>
    </source>
</evidence>
<feature type="compositionally biased region" description="Basic and acidic residues" evidence="1">
    <location>
        <begin position="95"/>
        <end position="106"/>
    </location>
</feature>
<evidence type="ECO:0000313" key="4">
    <source>
        <dbReference type="Proteomes" id="UP000468928"/>
    </source>
</evidence>
<evidence type="ECO:0000256" key="1">
    <source>
        <dbReference type="SAM" id="MobiDB-lite"/>
    </source>
</evidence>
<evidence type="ECO:0000313" key="3">
    <source>
        <dbReference type="EMBL" id="NEW55285.1"/>
    </source>
</evidence>
<organism evidence="2 4">
    <name type="scientific">Nocardia cyriacigeorgica</name>
    <dbReference type="NCBI Taxonomy" id="135487"/>
    <lineage>
        <taxon>Bacteria</taxon>
        <taxon>Bacillati</taxon>
        <taxon>Actinomycetota</taxon>
        <taxon>Actinomycetes</taxon>
        <taxon>Mycobacteriales</taxon>
        <taxon>Nocardiaceae</taxon>
        <taxon>Nocardia</taxon>
    </lineage>
</organism>
<dbReference type="EMBL" id="JAAGUZ010000080">
    <property type="protein sequence ID" value="NEW47347.1"/>
    <property type="molecule type" value="Genomic_DNA"/>
</dbReference>
<reference evidence="4 5" key="1">
    <citation type="submission" date="2020-01" db="EMBL/GenBank/DDBJ databases">
        <title>Genetics and antimicrobial susceptibilities of Nocardia species isolated from the soil; a comparison with species isolated from humans.</title>
        <authorList>
            <person name="Carrasco G."/>
            <person name="Monzon S."/>
            <person name="Sansegundo M."/>
            <person name="Garcia E."/>
            <person name="Garrido N."/>
            <person name="Medina M.J."/>
            <person name="Villalon P."/>
            <person name="Ramirez-Arocha A.C."/>
            <person name="Jimenez P."/>
            <person name="Cuesta I."/>
            <person name="Valdezate S."/>
        </authorList>
    </citation>
    <scope>NUCLEOTIDE SEQUENCE [LARGE SCALE GENOMIC DNA]</scope>
    <source>
        <strain evidence="2 4">CNM20110639</strain>
        <strain evidence="3 5">CNM20110649</strain>
    </source>
</reference>
<gene>
    <name evidence="2" type="ORF">GV789_23300</name>
    <name evidence="3" type="ORF">GV794_06390</name>
</gene>
<comment type="caution">
    <text evidence="2">The sequence shown here is derived from an EMBL/GenBank/DDBJ whole genome shotgun (WGS) entry which is preliminary data.</text>
</comment>
<keyword evidence="5" id="KW-1185">Reference proteome</keyword>
<dbReference type="EMBL" id="JAAGUX010000007">
    <property type="protein sequence ID" value="NEW55285.1"/>
    <property type="molecule type" value="Genomic_DNA"/>
</dbReference>
<feature type="region of interest" description="Disordered" evidence="1">
    <location>
        <begin position="79"/>
        <end position="169"/>
    </location>
</feature>
<sequence>MQERPEPTYDVAGGDPGASRQLRKSLEALRSAAPSPEVRKQLDDVIAGRVSMREFGTSDGFAGILDRALPPRAMNKLSSLSSSELEAMAEQGLAEQDRLRDERPDAARPTATEPESPDPRAAAQTSADRAEVRLHPGTRKPNRERVVTPDEPDEDDLYFQERQQRGWLV</sequence>
<dbReference type="AlphaFoldDB" id="A0A6P1DA42"/>
<accession>A0A6P1DA42</accession>
<protein>
    <submittedName>
        <fullName evidence="2">Uncharacterized protein</fullName>
    </submittedName>
</protein>
<dbReference type="Proteomes" id="UP000468928">
    <property type="component" value="Unassembled WGS sequence"/>
</dbReference>
<dbReference type="RefSeq" id="WP_163824584.1">
    <property type="nucleotide sequence ID" value="NZ_JAAGUX010000007.1"/>
</dbReference>